<keyword evidence="7" id="KW-0210">Decarboxylase</keyword>
<evidence type="ECO:0000256" key="7">
    <source>
        <dbReference type="ARBA" id="ARBA00022793"/>
    </source>
</evidence>
<evidence type="ECO:0000313" key="19">
    <source>
        <dbReference type="EMBL" id="AXA36646.1"/>
    </source>
</evidence>
<comment type="function">
    <text evidence="3">Catalyzes the biosynthesis of agmatine from arginine.</text>
</comment>
<dbReference type="PIRSF" id="PIRSF001336">
    <property type="entry name" value="Arg_decrbxlase"/>
    <property type="match status" value="1"/>
</dbReference>
<feature type="domain" description="Arginine decarboxylase helical bundle" evidence="17">
    <location>
        <begin position="384"/>
        <end position="455"/>
    </location>
</feature>
<evidence type="ECO:0000256" key="14">
    <source>
        <dbReference type="PIRSR" id="PIRSR001336-50"/>
    </source>
</evidence>
<name>A0A2Z4Y6M8_SUMC1</name>
<keyword evidence="6" id="KW-0479">Metal-binding</keyword>
<sequence length="661" mass="74410">MQEPEAAGAAPEVSNGWGVRDAIALYNVDRWGAGYFSINEKGHVVVAPARENGATIDVMQVLDEALAQGMHLPLVLRFQDILRDRVVALNEAFNAAIAELGYKGNYRGTYPVKVNQLREVVEEIIDAGAPYHYGIEAGSKPELYAALALHEDPQALIICNGYKDPQFVRLALIGNRLGKKVILVAEKVEEVRMISEIAREMNVEPMIGVRLRLVTKSSGIWATSSGEDAKFGLSTVDLMEAVEYLRSQNALHTLRLVHFHVGSQIPDILAIKRATREAARYYAKLRKLGCDGLNYLDVGGGLGVDYDGSRTNFHSSANYTLEEYAADIVDNIMDVCEEEQVEHPDIVSESGRAVVAHHSLLVVRVIGVIEKTKAEYDLTVGRRDHKWVKQLAAIKDRLFENPLEALHDIQQIKEESQNAFDLGILDLPTKAKIETFYWHLVEEIVDYYRDRKKASGEEIPEEVLDLTPHIADQYVCNFSVFQSLLDHWALGQLFPIMPLHRLNERPTCEGTLVDITCDSDGKVCKFTDLRNVREALPLHPLRNGEPYYLGFFLTGAYQDIMGDLHNLFGRVNEAHIFLDPDEESGFYIEETIPGHSVAQVLELTQYHTVDLARRMKQQVDEAIRADVLRPNEGMRLLAEYERGLQDTTYLVFNHHARRDAP</sequence>
<proteinExistence type="inferred from homology"/>
<evidence type="ECO:0000256" key="4">
    <source>
        <dbReference type="ARBA" id="ARBA00008357"/>
    </source>
</evidence>
<dbReference type="InterPro" id="IPR041128">
    <property type="entry name" value="Arg_decarbox_C"/>
</dbReference>
<evidence type="ECO:0000256" key="13">
    <source>
        <dbReference type="NCBIfam" id="TIGR01273"/>
    </source>
</evidence>
<evidence type="ECO:0000256" key="9">
    <source>
        <dbReference type="ARBA" id="ARBA00022898"/>
    </source>
</evidence>
<evidence type="ECO:0000256" key="15">
    <source>
        <dbReference type="PIRSR" id="PIRSR600183-50"/>
    </source>
</evidence>
<dbReference type="InterPro" id="IPR000183">
    <property type="entry name" value="Orn/DAP/Arg_de-COase"/>
</dbReference>
<keyword evidence="12" id="KW-0456">Lyase</keyword>
<dbReference type="Gene3D" id="1.20.58.930">
    <property type="match status" value="1"/>
</dbReference>
<dbReference type="AlphaFoldDB" id="A0A2Z4Y6M8"/>
<evidence type="ECO:0000313" key="20">
    <source>
        <dbReference type="Proteomes" id="UP000262583"/>
    </source>
</evidence>
<keyword evidence="11" id="KW-0620">Polyamine biosynthesis</keyword>
<keyword evidence="9 14" id="KW-0663">Pyridoxal phosphate</keyword>
<feature type="domain" description="Orn/DAP/Arg decarboxylase 2 N-terminal" evidence="16">
    <location>
        <begin position="91"/>
        <end position="356"/>
    </location>
</feature>
<reference evidence="19 20" key="1">
    <citation type="submission" date="2018-05" db="EMBL/GenBank/DDBJ databases">
        <title>A metagenomic window into the 2 km-deep terrestrial subsurface aquifer revealed taxonomically and functionally diverse microbial community comprising novel uncultured bacterial lineages.</title>
        <authorList>
            <person name="Kadnikov V.V."/>
            <person name="Mardanov A.V."/>
            <person name="Beletsky A.V."/>
            <person name="Banks D."/>
            <person name="Pimenov N.V."/>
            <person name="Frank Y.A."/>
            <person name="Karnachuk O.V."/>
            <person name="Ravin N.V."/>
        </authorList>
    </citation>
    <scope>NUCLEOTIDE SEQUENCE [LARGE SCALE GENOMIC DNA]</scope>
    <source>
        <strain evidence="19">BY</strain>
    </source>
</reference>
<dbReference type="Gene3D" id="1.10.287.3440">
    <property type="match status" value="1"/>
</dbReference>
<dbReference type="GO" id="GO:0008792">
    <property type="term" value="F:arginine decarboxylase activity"/>
    <property type="evidence" value="ECO:0007669"/>
    <property type="project" value="UniProtKB-UniRule"/>
</dbReference>
<keyword evidence="8" id="KW-0460">Magnesium</keyword>
<dbReference type="PROSITE" id="PS00879">
    <property type="entry name" value="ODR_DC_2_2"/>
    <property type="match status" value="1"/>
</dbReference>
<comment type="cofactor">
    <cofactor evidence="2">
        <name>Mg(2+)</name>
        <dbReference type="ChEBI" id="CHEBI:18420"/>
    </cofactor>
</comment>
<evidence type="ECO:0000256" key="8">
    <source>
        <dbReference type="ARBA" id="ARBA00022842"/>
    </source>
</evidence>
<dbReference type="InterPro" id="IPR029066">
    <property type="entry name" value="PLP-binding_barrel"/>
</dbReference>
<evidence type="ECO:0000256" key="10">
    <source>
        <dbReference type="ARBA" id="ARBA00023066"/>
    </source>
</evidence>
<dbReference type="InterPro" id="IPR009006">
    <property type="entry name" value="Ala_racemase/Decarboxylase_C"/>
</dbReference>
<feature type="active site" description="Proton donor" evidence="15">
    <location>
        <position position="517"/>
    </location>
</feature>
<dbReference type="EC" id="4.1.1.19" evidence="5 13"/>
<dbReference type="Gene3D" id="3.20.20.10">
    <property type="entry name" value="Alanine racemase"/>
    <property type="match status" value="1"/>
</dbReference>
<protein>
    <recommendedName>
        <fullName evidence="5 13">Arginine decarboxylase</fullName>
        <ecNumber evidence="5 13">4.1.1.19</ecNumber>
    </recommendedName>
</protein>
<comment type="cofactor">
    <cofactor evidence="1 14">
        <name>pyridoxal 5'-phosphate</name>
        <dbReference type="ChEBI" id="CHEBI:597326"/>
    </cofactor>
</comment>
<dbReference type="PRINTS" id="PR01180">
    <property type="entry name" value="ARGDCRBXLASE"/>
</dbReference>
<dbReference type="PANTHER" id="PTHR43295:SF9">
    <property type="entry name" value="BIOSYNTHETIC ARGININE DECARBOXYLASE"/>
    <property type="match status" value="1"/>
</dbReference>
<evidence type="ECO:0000256" key="3">
    <source>
        <dbReference type="ARBA" id="ARBA00002257"/>
    </source>
</evidence>
<dbReference type="EMBL" id="CP030759">
    <property type="protein sequence ID" value="AXA36646.1"/>
    <property type="molecule type" value="Genomic_DNA"/>
</dbReference>
<dbReference type="InterPro" id="IPR002985">
    <property type="entry name" value="Arg_decrbxlase"/>
</dbReference>
<dbReference type="InterPro" id="IPR022653">
    <property type="entry name" value="De-COase2_pyr-phos_BS"/>
</dbReference>
<dbReference type="Pfam" id="PF17944">
    <property type="entry name" value="Arg_decarbox_C"/>
    <property type="match status" value="1"/>
</dbReference>
<accession>A0A2Z4Y6M8</accession>
<dbReference type="SUPFAM" id="SSF50621">
    <property type="entry name" value="Alanine racemase C-terminal domain-like"/>
    <property type="match status" value="1"/>
</dbReference>
<gene>
    <name evidence="19" type="ORF">BRCON_1869</name>
</gene>
<evidence type="ECO:0000256" key="6">
    <source>
        <dbReference type="ARBA" id="ARBA00022723"/>
    </source>
</evidence>
<dbReference type="GO" id="GO:0008295">
    <property type="term" value="P:spermidine biosynthetic process"/>
    <property type="evidence" value="ECO:0007669"/>
    <property type="project" value="UniProtKB-UniRule"/>
</dbReference>
<dbReference type="PRINTS" id="PR01179">
    <property type="entry name" value="ODADCRBXLASE"/>
</dbReference>
<dbReference type="InterPro" id="IPR022644">
    <property type="entry name" value="De-COase2_N"/>
</dbReference>
<evidence type="ECO:0000256" key="5">
    <source>
        <dbReference type="ARBA" id="ARBA00012426"/>
    </source>
</evidence>
<evidence type="ECO:0000256" key="1">
    <source>
        <dbReference type="ARBA" id="ARBA00001933"/>
    </source>
</evidence>
<feature type="modified residue" description="N6-(pyridoxal phosphate)lysine" evidence="14">
    <location>
        <position position="113"/>
    </location>
</feature>
<dbReference type="GO" id="GO:0006527">
    <property type="term" value="P:L-arginine catabolic process"/>
    <property type="evidence" value="ECO:0007669"/>
    <property type="project" value="InterPro"/>
</dbReference>
<dbReference type="NCBIfam" id="NF003763">
    <property type="entry name" value="PRK05354.1"/>
    <property type="match status" value="1"/>
</dbReference>
<dbReference type="PROSITE" id="PS00878">
    <property type="entry name" value="ODR_DC_2_1"/>
    <property type="match status" value="1"/>
</dbReference>
<keyword evidence="10" id="KW-0745">Spermidine biosynthesis</keyword>
<dbReference type="InterPro" id="IPR040634">
    <property type="entry name" value="Arg_decarb_HB"/>
</dbReference>
<evidence type="ECO:0000256" key="2">
    <source>
        <dbReference type="ARBA" id="ARBA00001946"/>
    </source>
</evidence>
<dbReference type="CDD" id="cd06830">
    <property type="entry name" value="PLPDE_III_ADC"/>
    <property type="match status" value="1"/>
</dbReference>
<dbReference type="SUPFAM" id="SSF51419">
    <property type="entry name" value="PLP-binding barrel"/>
    <property type="match status" value="1"/>
</dbReference>
<dbReference type="NCBIfam" id="TIGR01273">
    <property type="entry name" value="speA"/>
    <property type="match status" value="1"/>
</dbReference>
<evidence type="ECO:0000259" key="17">
    <source>
        <dbReference type="Pfam" id="PF17810"/>
    </source>
</evidence>
<dbReference type="PANTHER" id="PTHR43295">
    <property type="entry name" value="ARGININE DECARBOXYLASE"/>
    <property type="match status" value="1"/>
</dbReference>
<dbReference type="Gene3D" id="2.40.37.10">
    <property type="entry name" value="Lyase, Ornithine Decarboxylase, Chain A, domain 1"/>
    <property type="match status" value="1"/>
</dbReference>
<dbReference type="GO" id="GO:0046872">
    <property type="term" value="F:metal ion binding"/>
    <property type="evidence" value="ECO:0007669"/>
    <property type="project" value="UniProtKB-KW"/>
</dbReference>
<comment type="similarity">
    <text evidence="4">Belongs to the Orn/Lys/Arg decarboxylase class-II family. SpeA subfamily.</text>
</comment>
<dbReference type="InterPro" id="IPR022657">
    <property type="entry name" value="De-COase2_CS"/>
</dbReference>
<evidence type="ECO:0000256" key="12">
    <source>
        <dbReference type="ARBA" id="ARBA00023239"/>
    </source>
</evidence>
<evidence type="ECO:0000259" key="18">
    <source>
        <dbReference type="Pfam" id="PF17944"/>
    </source>
</evidence>
<dbReference type="KEGG" id="schv:BRCON_1869"/>
<dbReference type="Pfam" id="PF02784">
    <property type="entry name" value="Orn_Arg_deC_N"/>
    <property type="match status" value="1"/>
</dbReference>
<dbReference type="Proteomes" id="UP000262583">
    <property type="component" value="Chromosome"/>
</dbReference>
<organism evidence="19 20">
    <name type="scientific">Sumerlaea chitinivorans</name>
    <dbReference type="NCBI Taxonomy" id="2250252"/>
    <lineage>
        <taxon>Bacteria</taxon>
        <taxon>Candidatus Sumerlaeota</taxon>
        <taxon>Candidatus Sumerlaeia</taxon>
        <taxon>Candidatus Sumerlaeales</taxon>
        <taxon>Candidatus Sumerlaeaceae</taxon>
        <taxon>Candidatus Sumerlaea</taxon>
    </lineage>
</organism>
<evidence type="ECO:0000256" key="11">
    <source>
        <dbReference type="ARBA" id="ARBA00023115"/>
    </source>
</evidence>
<dbReference type="Pfam" id="PF17810">
    <property type="entry name" value="Arg_decarb_HB"/>
    <property type="match status" value="1"/>
</dbReference>
<feature type="domain" description="Arginine decarboxylase C-terminal helical" evidence="18">
    <location>
        <begin position="597"/>
        <end position="650"/>
    </location>
</feature>
<evidence type="ECO:0000259" key="16">
    <source>
        <dbReference type="Pfam" id="PF02784"/>
    </source>
</evidence>